<accession>A0A7S8FGQ1</accession>
<reference evidence="1 2" key="1">
    <citation type="journal article" date="2020" name="ISME J.">
        <title>Enrichment and physiological characterization of a novel comammox Nitrospira indicates ammonium inhibition of complete nitrification.</title>
        <authorList>
            <person name="Sakoula D."/>
            <person name="Koch H."/>
            <person name="Frank J."/>
            <person name="Jetten M.S.M."/>
            <person name="van Kessel M.A.H.J."/>
            <person name="Lucker S."/>
        </authorList>
    </citation>
    <scope>NUCLEOTIDE SEQUENCE [LARGE SCALE GENOMIC DNA]</scope>
    <source>
        <strain evidence="1">Comreactor17</strain>
    </source>
</reference>
<dbReference type="EMBL" id="CP047423">
    <property type="protein sequence ID" value="QPD05689.1"/>
    <property type="molecule type" value="Genomic_DNA"/>
</dbReference>
<gene>
    <name evidence="1" type="ORF">Nkreftii_003463</name>
</gene>
<evidence type="ECO:0000313" key="2">
    <source>
        <dbReference type="Proteomes" id="UP000593737"/>
    </source>
</evidence>
<name>A0A7S8FGQ1_9BACT</name>
<proteinExistence type="predicted"/>
<organism evidence="1 2">
    <name type="scientific">Candidatus Nitrospira kreftii</name>
    <dbReference type="NCBI Taxonomy" id="2652173"/>
    <lineage>
        <taxon>Bacteria</taxon>
        <taxon>Pseudomonadati</taxon>
        <taxon>Nitrospirota</taxon>
        <taxon>Nitrospiria</taxon>
        <taxon>Nitrospirales</taxon>
        <taxon>Nitrospiraceae</taxon>
        <taxon>Nitrospira</taxon>
    </lineage>
</organism>
<sequence>MRVTAMLGALSLLIGGVALMPSSLEAAGWISGIDSYVAPWVKDIEQELWKKDYRDLYANDPRTPQVVALRLLNQAAKAEEANDSLLAQQLVRDALQVFEEGVQKHYYSPSEIEPIMTFIQQHAPSKTS</sequence>
<dbReference type="Proteomes" id="UP000593737">
    <property type="component" value="Chromosome"/>
</dbReference>
<protein>
    <submittedName>
        <fullName evidence="1">Uncharacterized protein</fullName>
    </submittedName>
</protein>
<evidence type="ECO:0000313" key="1">
    <source>
        <dbReference type="EMBL" id="QPD05689.1"/>
    </source>
</evidence>
<dbReference type="KEGG" id="nkf:Nkreftii_003463"/>
<dbReference type="AlphaFoldDB" id="A0A7S8FGQ1"/>